<reference evidence="7" key="1">
    <citation type="journal article" date="2017" name="Nat. Ecol. Evol.">
        <title>Genome expansion and lineage-specific genetic innovations in the forest pathogenic fungi Armillaria.</title>
        <authorList>
            <person name="Sipos G."/>
            <person name="Prasanna A.N."/>
            <person name="Walter M.C."/>
            <person name="O'Connor E."/>
            <person name="Balint B."/>
            <person name="Krizsan K."/>
            <person name="Kiss B."/>
            <person name="Hess J."/>
            <person name="Varga T."/>
            <person name="Slot J."/>
            <person name="Riley R."/>
            <person name="Boka B."/>
            <person name="Rigling D."/>
            <person name="Barry K."/>
            <person name="Lee J."/>
            <person name="Mihaltcheva S."/>
            <person name="LaButti K."/>
            <person name="Lipzen A."/>
            <person name="Waldron R."/>
            <person name="Moloney N.M."/>
            <person name="Sperisen C."/>
            <person name="Kredics L."/>
            <person name="Vagvoelgyi C."/>
            <person name="Patrignani A."/>
            <person name="Fitzpatrick D."/>
            <person name="Nagy I."/>
            <person name="Doyle S."/>
            <person name="Anderson J.B."/>
            <person name="Grigoriev I.V."/>
            <person name="Gueldener U."/>
            <person name="Muensterkoetter M."/>
            <person name="Nagy L.G."/>
        </authorList>
    </citation>
    <scope>NUCLEOTIDE SEQUENCE [LARGE SCALE GENOMIC DNA]</scope>
    <source>
        <strain evidence="7">C18/9</strain>
    </source>
</reference>
<dbReference type="PANTHER" id="PTHR10270:SF161">
    <property type="entry name" value="SEX-DETERMINING REGION Y PROTEIN"/>
    <property type="match status" value="1"/>
</dbReference>
<keyword evidence="2" id="KW-0804">Transcription</keyword>
<dbReference type="EMBL" id="FUEG01000005">
    <property type="protein sequence ID" value="SJL04648.1"/>
    <property type="molecule type" value="Genomic_DNA"/>
</dbReference>
<dbReference type="OrthoDB" id="6247875at2759"/>
<feature type="DNA-binding region" description="HMG box" evidence="3">
    <location>
        <begin position="6"/>
        <end position="71"/>
    </location>
</feature>
<keyword evidence="7" id="KW-1185">Reference proteome</keyword>
<dbReference type="AlphaFoldDB" id="A0A284R7E3"/>
<accession>A0A284R7E3</accession>
<evidence type="ECO:0000256" key="3">
    <source>
        <dbReference type="PROSITE-ProRule" id="PRU00267"/>
    </source>
</evidence>
<dbReference type="InterPro" id="IPR036910">
    <property type="entry name" value="HMG_box_dom_sf"/>
</dbReference>
<feature type="region of interest" description="Disordered" evidence="4">
    <location>
        <begin position="64"/>
        <end position="160"/>
    </location>
</feature>
<dbReference type="GO" id="GO:0000978">
    <property type="term" value="F:RNA polymerase II cis-regulatory region sequence-specific DNA binding"/>
    <property type="evidence" value="ECO:0007669"/>
    <property type="project" value="TreeGrafter"/>
</dbReference>
<name>A0A284R7E3_ARMOS</name>
<evidence type="ECO:0000313" key="7">
    <source>
        <dbReference type="Proteomes" id="UP000219338"/>
    </source>
</evidence>
<dbReference type="SUPFAM" id="SSF47095">
    <property type="entry name" value="HMG-box"/>
    <property type="match status" value="1"/>
</dbReference>
<evidence type="ECO:0000256" key="1">
    <source>
        <dbReference type="ARBA" id="ARBA00023125"/>
    </source>
</evidence>
<gene>
    <name evidence="6" type="ORF">ARMOST_08016</name>
</gene>
<proteinExistence type="predicted"/>
<keyword evidence="3" id="KW-0539">Nucleus</keyword>
<evidence type="ECO:0000259" key="5">
    <source>
        <dbReference type="PROSITE" id="PS50118"/>
    </source>
</evidence>
<protein>
    <recommendedName>
        <fullName evidence="5">HMG box domain-containing protein</fullName>
    </recommendedName>
</protein>
<organism evidence="6 7">
    <name type="scientific">Armillaria ostoyae</name>
    <name type="common">Armillaria root rot fungus</name>
    <dbReference type="NCBI Taxonomy" id="47428"/>
    <lineage>
        <taxon>Eukaryota</taxon>
        <taxon>Fungi</taxon>
        <taxon>Dikarya</taxon>
        <taxon>Basidiomycota</taxon>
        <taxon>Agaricomycotina</taxon>
        <taxon>Agaricomycetes</taxon>
        <taxon>Agaricomycetidae</taxon>
        <taxon>Agaricales</taxon>
        <taxon>Marasmiineae</taxon>
        <taxon>Physalacriaceae</taxon>
        <taxon>Armillaria</taxon>
    </lineage>
</organism>
<dbReference type="SMART" id="SM00398">
    <property type="entry name" value="HMG"/>
    <property type="match status" value="1"/>
</dbReference>
<dbReference type="PANTHER" id="PTHR10270">
    <property type="entry name" value="SOX TRANSCRIPTION FACTOR"/>
    <property type="match status" value="1"/>
</dbReference>
<dbReference type="Proteomes" id="UP000219338">
    <property type="component" value="Unassembled WGS sequence"/>
</dbReference>
<feature type="domain" description="HMG box" evidence="5">
    <location>
        <begin position="6"/>
        <end position="71"/>
    </location>
</feature>
<dbReference type="CDD" id="cd01389">
    <property type="entry name" value="HMG-box_ROX1-like"/>
    <property type="match status" value="1"/>
</dbReference>
<evidence type="ECO:0000256" key="2">
    <source>
        <dbReference type="ARBA" id="ARBA00023163"/>
    </source>
</evidence>
<dbReference type="GO" id="GO:0000122">
    <property type="term" value="P:negative regulation of transcription by RNA polymerase II"/>
    <property type="evidence" value="ECO:0007669"/>
    <property type="project" value="TreeGrafter"/>
</dbReference>
<sequence length="272" mass="29935">MSQTHIPRPRNAFIFFRSHYLRVHREEENQNVISCAAGEAWHALSAEGKEPFRELARMEKERYKEEYPGYSYSPGKGSGGGSGGARKRSGSTREPTSKRSTTRKSSSSQSPTPSLTSSASSLSTPPPRTPSPSREPSVPPLPPSSPIAPHTMKKSPSRRAPVIPSSVAMSLCGSLSKPKRDVPEYKFPPIAPLPPMSTYETAHDDWTPGYESSLTMPLNFDYDVDMATAIDWNSLESPYMFGEELCRSSSKESGERVVVAVALKEFDMDLSM</sequence>
<dbReference type="GO" id="GO:0030154">
    <property type="term" value="P:cell differentiation"/>
    <property type="evidence" value="ECO:0007669"/>
    <property type="project" value="TreeGrafter"/>
</dbReference>
<dbReference type="GO" id="GO:0005634">
    <property type="term" value="C:nucleus"/>
    <property type="evidence" value="ECO:0007669"/>
    <property type="project" value="UniProtKB-UniRule"/>
</dbReference>
<feature type="compositionally biased region" description="Pro residues" evidence="4">
    <location>
        <begin position="137"/>
        <end position="146"/>
    </location>
</feature>
<dbReference type="GO" id="GO:0001228">
    <property type="term" value="F:DNA-binding transcription activator activity, RNA polymerase II-specific"/>
    <property type="evidence" value="ECO:0007669"/>
    <property type="project" value="TreeGrafter"/>
</dbReference>
<keyword evidence="1 3" id="KW-0238">DNA-binding</keyword>
<dbReference type="InterPro" id="IPR009071">
    <property type="entry name" value="HMG_box_dom"/>
</dbReference>
<evidence type="ECO:0000313" key="6">
    <source>
        <dbReference type="EMBL" id="SJL04648.1"/>
    </source>
</evidence>
<dbReference type="STRING" id="47428.A0A284R7E3"/>
<dbReference type="PROSITE" id="PS50118">
    <property type="entry name" value="HMG_BOX_2"/>
    <property type="match status" value="1"/>
</dbReference>
<dbReference type="InterPro" id="IPR050140">
    <property type="entry name" value="SRY-related_HMG-box_TF-like"/>
</dbReference>
<dbReference type="Pfam" id="PF00505">
    <property type="entry name" value="HMG_box"/>
    <property type="match status" value="1"/>
</dbReference>
<dbReference type="Gene3D" id="1.10.30.10">
    <property type="entry name" value="High mobility group box domain"/>
    <property type="match status" value="1"/>
</dbReference>
<evidence type="ECO:0000256" key="4">
    <source>
        <dbReference type="SAM" id="MobiDB-lite"/>
    </source>
</evidence>
<feature type="compositionally biased region" description="Low complexity" evidence="4">
    <location>
        <begin position="103"/>
        <end position="123"/>
    </location>
</feature>